<evidence type="ECO:0000256" key="1">
    <source>
        <dbReference type="SAM" id="Phobius"/>
    </source>
</evidence>
<proteinExistence type="predicted"/>
<feature type="transmembrane region" description="Helical" evidence="1">
    <location>
        <begin position="28"/>
        <end position="50"/>
    </location>
</feature>
<reference evidence="3" key="1">
    <citation type="journal article" date="2016" name="Nature">
        <title>Genome evolution in the allotetraploid frog Xenopus laevis.</title>
        <authorList>
            <person name="Session A.M."/>
            <person name="Uno Y."/>
            <person name="Kwon T."/>
            <person name="Chapman J.A."/>
            <person name="Toyoda A."/>
            <person name="Takahashi S."/>
            <person name="Fukui A."/>
            <person name="Hikosaka A."/>
            <person name="Suzuki A."/>
            <person name="Kondo M."/>
            <person name="van Heeringen S.J."/>
            <person name="Quigley I."/>
            <person name="Heinz S."/>
            <person name="Ogino H."/>
            <person name="Ochi H."/>
            <person name="Hellsten U."/>
            <person name="Lyons J.B."/>
            <person name="Simakov O."/>
            <person name="Putnam N."/>
            <person name="Stites J."/>
            <person name="Kuroki Y."/>
            <person name="Tanaka T."/>
            <person name="Michiue T."/>
            <person name="Watanabe M."/>
            <person name="Bogdanovic O."/>
            <person name="Lister R."/>
            <person name="Georgiou G."/>
            <person name="Paranjpe S.S."/>
            <person name="van Kruijsbergen I."/>
            <person name="Shu S."/>
            <person name="Carlson J."/>
            <person name="Kinoshita T."/>
            <person name="Ohta Y."/>
            <person name="Mawaribuchi S."/>
            <person name="Jenkins J."/>
            <person name="Grimwood J."/>
            <person name="Schmutz J."/>
            <person name="Mitros T."/>
            <person name="Mozaffari S.V."/>
            <person name="Suzuki Y."/>
            <person name="Haramoto Y."/>
            <person name="Yamamoto T.S."/>
            <person name="Takagi C."/>
            <person name="Heald R."/>
            <person name="Miller K."/>
            <person name="Haudenschild C."/>
            <person name="Kitzman J."/>
            <person name="Nakayama T."/>
            <person name="Izutsu Y."/>
            <person name="Robert J."/>
            <person name="Fortriede J."/>
            <person name="Burns K."/>
            <person name="Lotay V."/>
            <person name="Karimi K."/>
            <person name="Yasuoka Y."/>
            <person name="Dichmann D.S."/>
            <person name="Flajnik M.F."/>
            <person name="Houston D.W."/>
            <person name="Shendure J."/>
            <person name="DuPasquier L."/>
            <person name="Vize P.D."/>
            <person name="Zorn A.M."/>
            <person name="Ito M."/>
            <person name="Marcotte E.M."/>
            <person name="Wallingford J.B."/>
            <person name="Ito Y."/>
            <person name="Asashima M."/>
            <person name="Ueno N."/>
            <person name="Matsuda Y."/>
            <person name="Veenstra G.J."/>
            <person name="Fujiyama A."/>
            <person name="Harland R.M."/>
            <person name="Taira M."/>
            <person name="Rokhsar D.S."/>
        </authorList>
    </citation>
    <scope>NUCLEOTIDE SEQUENCE [LARGE SCALE GENOMIC DNA]</scope>
    <source>
        <strain evidence="3">J</strain>
    </source>
</reference>
<dbReference type="EMBL" id="CM004469">
    <property type="protein sequence ID" value="OCT92279.1"/>
    <property type="molecule type" value="Genomic_DNA"/>
</dbReference>
<dbReference type="AlphaFoldDB" id="A0A974DHU1"/>
<sequence length="66" mass="7758">MFCSETIQAQLGRSYGTKIFPDIMQASMIMALHVSLAHQFVHWLLFFFYYKSNQKGLQKTIIFCFT</sequence>
<dbReference type="Proteomes" id="UP000694892">
    <property type="component" value="Chromosome 2S"/>
</dbReference>
<keyword evidence="1" id="KW-0472">Membrane</keyword>
<keyword evidence="1" id="KW-0812">Transmembrane</keyword>
<organism evidence="2 3">
    <name type="scientific">Xenopus laevis</name>
    <name type="common">African clawed frog</name>
    <dbReference type="NCBI Taxonomy" id="8355"/>
    <lineage>
        <taxon>Eukaryota</taxon>
        <taxon>Metazoa</taxon>
        <taxon>Chordata</taxon>
        <taxon>Craniata</taxon>
        <taxon>Vertebrata</taxon>
        <taxon>Euteleostomi</taxon>
        <taxon>Amphibia</taxon>
        <taxon>Batrachia</taxon>
        <taxon>Anura</taxon>
        <taxon>Pipoidea</taxon>
        <taxon>Pipidae</taxon>
        <taxon>Xenopodinae</taxon>
        <taxon>Xenopus</taxon>
        <taxon>Xenopus</taxon>
    </lineage>
</organism>
<gene>
    <name evidence="2" type="ORF">XELAEV_18015335mg</name>
</gene>
<accession>A0A974DHU1</accession>
<protein>
    <submittedName>
        <fullName evidence="2">Uncharacterized protein</fullName>
    </submittedName>
</protein>
<name>A0A974DHU1_XENLA</name>
<keyword evidence="1" id="KW-1133">Transmembrane helix</keyword>
<evidence type="ECO:0000313" key="3">
    <source>
        <dbReference type="Proteomes" id="UP000694892"/>
    </source>
</evidence>
<evidence type="ECO:0000313" key="2">
    <source>
        <dbReference type="EMBL" id="OCT92279.1"/>
    </source>
</evidence>